<dbReference type="SUPFAM" id="SSF47336">
    <property type="entry name" value="ACP-like"/>
    <property type="match status" value="1"/>
</dbReference>
<evidence type="ECO:0000259" key="1">
    <source>
        <dbReference type="PROSITE" id="PS50075"/>
    </source>
</evidence>
<proteinExistence type="predicted"/>
<name>A0A6G4WW44_9ACTN</name>
<keyword evidence="3" id="KW-1185">Reference proteome</keyword>
<reference evidence="2 3" key="1">
    <citation type="submission" date="2020-02" db="EMBL/GenBank/DDBJ databases">
        <title>Whole-genome analyses of novel actinobacteria.</title>
        <authorList>
            <person name="Sahin N."/>
            <person name="Tatar D."/>
        </authorList>
    </citation>
    <scope>NUCLEOTIDE SEQUENCE [LARGE SCALE GENOMIC DNA]</scope>
    <source>
        <strain evidence="2 3">SB3404</strain>
    </source>
</reference>
<gene>
    <name evidence="2" type="ORF">G5C65_10045</name>
</gene>
<dbReference type="AlphaFoldDB" id="A0A6G4WW44"/>
<evidence type="ECO:0000313" key="2">
    <source>
        <dbReference type="EMBL" id="NGO68691.1"/>
    </source>
</evidence>
<organism evidence="2 3">
    <name type="scientific">Streptomyces boncukensis</name>
    <dbReference type="NCBI Taxonomy" id="2711219"/>
    <lineage>
        <taxon>Bacteria</taxon>
        <taxon>Bacillati</taxon>
        <taxon>Actinomycetota</taxon>
        <taxon>Actinomycetes</taxon>
        <taxon>Kitasatosporales</taxon>
        <taxon>Streptomycetaceae</taxon>
        <taxon>Streptomyces</taxon>
    </lineage>
</organism>
<dbReference type="Pfam" id="PF00550">
    <property type="entry name" value="PP-binding"/>
    <property type="match status" value="1"/>
</dbReference>
<dbReference type="RefSeq" id="WP_165298391.1">
    <property type="nucleotide sequence ID" value="NZ_JAAKZZ010000072.1"/>
</dbReference>
<dbReference type="InterPro" id="IPR036736">
    <property type="entry name" value="ACP-like_sf"/>
</dbReference>
<accession>A0A6G4WW44</accession>
<comment type="caution">
    <text evidence="2">The sequence shown here is derived from an EMBL/GenBank/DDBJ whole genome shotgun (WGS) entry which is preliminary data.</text>
</comment>
<feature type="domain" description="Carrier" evidence="1">
    <location>
        <begin position="1"/>
        <end position="78"/>
    </location>
</feature>
<sequence length="82" mass="9154">MWDARFEEILRKHLPFLSAGEPLTEDLVLRDHGLDSMAMVDLLALLEQEFGATFVGDAMSMENFATPRTLWETLSRVTAGAA</sequence>
<evidence type="ECO:0000313" key="3">
    <source>
        <dbReference type="Proteomes" id="UP000477722"/>
    </source>
</evidence>
<dbReference type="InterPro" id="IPR009081">
    <property type="entry name" value="PP-bd_ACP"/>
</dbReference>
<dbReference type="PROSITE" id="PS50075">
    <property type="entry name" value="CARRIER"/>
    <property type="match status" value="1"/>
</dbReference>
<dbReference type="Gene3D" id="1.10.1200.10">
    <property type="entry name" value="ACP-like"/>
    <property type="match status" value="1"/>
</dbReference>
<protein>
    <submittedName>
        <fullName evidence="2">Acyl carrier protein</fullName>
    </submittedName>
</protein>
<dbReference type="Proteomes" id="UP000477722">
    <property type="component" value="Unassembled WGS sequence"/>
</dbReference>
<dbReference type="EMBL" id="JAAKZZ010000072">
    <property type="protein sequence ID" value="NGO68691.1"/>
    <property type="molecule type" value="Genomic_DNA"/>
</dbReference>